<name>A0A9D7S8I0_9BACT</name>
<evidence type="ECO:0000256" key="2">
    <source>
        <dbReference type="ARBA" id="ARBA00022801"/>
    </source>
</evidence>
<dbReference type="PANTHER" id="PTHR43739">
    <property type="entry name" value="XYLOGLUCANASE (EUROFUNG)"/>
    <property type="match status" value="1"/>
</dbReference>
<evidence type="ECO:0000256" key="4">
    <source>
        <dbReference type="ARBA" id="ARBA00023295"/>
    </source>
</evidence>
<evidence type="ECO:0000313" key="9">
    <source>
        <dbReference type="Proteomes" id="UP000808349"/>
    </source>
</evidence>
<keyword evidence="3" id="KW-0119">Carbohydrate metabolism</keyword>
<evidence type="ECO:0000259" key="7">
    <source>
        <dbReference type="Pfam" id="PF18962"/>
    </source>
</evidence>
<evidence type="ECO:0000256" key="5">
    <source>
        <dbReference type="ARBA" id="ARBA00023326"/>
    </source>
</evidence>
<comment type="similarity">
    <text evidence="6">Belongs to the glycosyl hydrolase 74 family.</text>
</comment>
<evidence type="ECO:0000256" key="1">
    <source>
        <dbReference type="ARBA" id="ARBA00022729"/>
    </source>
</evidence>
<keyword evidence="1" id="KW-0732">Signal</keyword>
<sequence length="1062" mass="119202">MKCKLVGLFFLIFIGYSYGQEAYKQAMYDANINFYEVCDMAEQYFSTIDRFKKGSGWNEFMRWKSENEGKYFPDGDRQHVDPLLGAKIFQSFKKNQPYRSVNPAWKDLGPYSADRITEGYNPGIGRIECFEVNRSNTDEIYLGSRSGGFWKTLDGGKHWLNTTDFLTATGVNTMAAVPDRFNEILINVRNAANGYSHGIYRSIDSGLKWEATILNPSNGFGGLGTNVAVNVIRYHPLIKDLVFIGTNKGLYKSSDNLKTQTLLLSGANITDIAFHPTDSNAMYLMNTTPSVKGTITLSINAGKTFFQSAPMPGFDLSKNIAGYIDVTPAQPNNLYFASTNDKFIYKSVNKGLVFEKIGAMSNNSIGNFAISDQDTLHMVSGYLNLEGSSNGGINFVEINRWNTVEPDDTYTHADLRAAKCIDGVFYIGTDGYLSRSYDNGATWERLNNGTGVREFYRIGISQSDRNIHIGGSQDNGTSILDEQGWLEWNGGDGMEAVVHPLEKSIMMGSWQYGSRVYTLDGGETRLGSSNPQSGSTQADWIAPLVMDPSDHMNVYHFSDSVFISNRFGEEGSWKYLSNPNIGVIRHAAIAENNSDIMVVAQNSRLNLSTDKGLTWKSIFNGLPSYAIADVIFDPNVDSTILVCFERYEADNKKIYISHNLGRTWINITANLGNMPIRTLAIDHTRNRNIYAGAEIGLFVKAMSDSTWRLYNEGLPNATVRDLEIHNGSNTLKAATWGRGLWEVDLIDRLSYPKINTVLPSFKLTTTGLVPRNEPMKIMADIEYSKKLTQVYLLWSHDIKSLDQRIEFAFSNNKWNSIAAIPPNAVNQPVYFKVYAIGEEKDTTETYTYMYKQGACKSSTANVNIRACNSYVIQNDTIKTSGTYKRTYQDQYGCDSIINFRITIDQDPISTVIYENNTLKAEEANASSYQWLDCNNQFAIIPGQTQRNLTLNQSGNYAVEIKRNACTIISDCYQLVVVATKDQIVYNDITIWPNPNSGTFEIHSGNSLDKSILKIHSMEGKEIFMTQLHTHTNNLQVNLKSGIYFLTINTNGYQYRTKLMIHQ</sequence>
<dbReference type="InterPro" id="IPR015943">
    <property type="entry name" value="WD40/YVTN_repeat-like_dom_sf"/>
</dbReference>
<dbReference type="Pfam" id="PF18962">
    <property type="entry name" value="Por_Secre_tail"/>
    <property type="match status" value="1"/>
</dbReference>
<evidence type="ECO:0000256" key="6">
    <source>
        <dbReference type="ARBA" id="ARBA00037986"/>
    </source>
</evidence>
<accession>A0A9D7S8I0</accession>
<comment type="caution">
    <text evidence="8">The sequence shown here is derived from an EMBL/GenBank/DDBJ whole genome shotgun (WGS) entry which is preliminary data.</text>
</comment>
<proteinExistence type="inferred from homology"/>
<dbReference type="InterPro" id="IPR052025">
    <property type="entry name" value="Xyloglucanase_GH74"/>
</dbReference>
<dbReference type="InterPro" id="IPR026444">
    <property type="entry name" value="Secre_tail"/>
</dbReference>
<dbReference type="AlphaFoldDB" id="A0A9D7S8I0"/>
<feature type="domain" description="Secretion system C-terminal sorting" evidence="7">
    <location>
        <begin position="990"/>
        <end position="1060"/>
    </location>
</feature>
<gene>
    <name evidence="8" type="ORF">IPO85_07515</name>
</gene>
<dbReference type="GO" id="GO:0010411">
    <property type="term" value="P:xyloglucan metabolic process"/>
    <property type="evidence" value="ECO:0007669"/>
    <property type="project" value="TreeGrafter"/>
</dbReference>
<protein>
    <submittedName>
        <fullName evidence="8">T9SS type A sorting domain-containing protein</fullName>
    </submittedName>
</protein>
<dbReference type="SUPFAM" id="SSF110296">
    <property type="entry name" value="Oligoxyloglucan reducing end-specific cellobiohydrolase"/>
    <property type="match status" value="2"/>
</dbReference>
<reference evidence="8 9" key="1">
    <citation type="submission" date="2020-10" db="EMBL/GenBank/DDBJ databases">
        <title>Connecting structure to function with the recovery of over 1000 high-quality activated sludge metagenome-assembled genomes encoding full-length rRNA genes using long-read sequencing.</title>
        <authorList>
            <person name="Singleton C.M."/>
            <person name="Petriglieri F."/>
            <person name="Kristensen J.M."/>
            <person name="Kirkegaard R.H."/>
            <person name="Michaelsen T.Y."/>
            <person name="Andersen M.H."/>
            <person name="Karst S.M."/>
            <person name="Dueholm M.S."/>
            <person name="Nielsen P.H."/>
            <person name="Albertsen M."/>
        </authorList>
    </citation>
    <scope>NUCLEOTIDE SEQUENCE [LARGE SCALE GENOMIC DNA]</scope>
    <source>
        <strain evidence="8">Ribe_18-Q3-R11-54_BAT3C.373</strain>
    </source>
</reference>
<keyword evidence="5" id="KW-0624">Polysaccharide degradation</keyword>
<dbReference type="Proteomes" id="UP000808349">
    <property type="component" value="Unassembled WGS sequence"/>
</dbReference>
<keyword evidence="2" id="KW-0378">Hydrolase</keyword>
<dbReference type="NCBIfam" id="TIGR04183">
    <property type="entry name" value="Por_Secre_tail"/>
    <property type="match status" value="1"/>
</dbReference>
<evidence type="ECO:0000256" key="3">
    <source>
        <dbReference type="ARBA" id="ARBA00023277"/>
    </source>
</evidence>
<dbReference type="PANTHER" id="PTHR43739:SF2">
    <property type="entry name" value="OLIGOXYLOGLUCAN-REDUCING END-SPECIFIC XYLOGLUCANASE-RELATED"/>
    <property type="match status" value="1"/>
</dbReference>
<dbReference type="EMBL" id="JADKFW010000004">
    <property type="protein sequence ID" value="MBK9717346.1"/>
    <property type="molecule type" value="Genomic_DNA"/>
</dbReference>
<organism evidence="8 9">
    <name type="scientific">Candidatus Defluviibacterium haderslevense</name>
    <dbReference type="NCBI Taxonomy" id="2981993"/>
    <lineage>
        <taxon>Bacteria</taxon>
        <taxon>Pseudomonadati</taxon>
        <taxon>Bacteroidota</taxon>
        <taxon>Saprospiria</taxon>
        <taxon>Saprospirales</taxon>
        <taxon>Saprospiraceae</taxon>
        <taxon>Candidatus Defluviibacterium</taxon>
    </lineage>
</organism>
<dbReference type="Gene3D" id="2.130.10.10">
    <property type="entry name" value="YVTN repeat-like/Quinoprotein amine dehydrogenase"/>
    <property type="match status" value="3"/>
</dbReference>
<dbReference type="GO" id="GO:0016798">
    <property type="term" value="F:hydrolase activity, acting on glycosyl bonds"/>
    <property type="evidence" value="ECO:0007669"/>
    <property type="project" value="UniProtKB-KW"/>
</dbReference>
<keyword evidence="4" id="KW-0326">Glycosidase</keyword>
<evidence type="ECO:0000313" key="8">
    <source>
        <dbReference type="EMBL" id="MBK9717346.1"/>
    </source>
</evidence>
<dbReference type="GO" id="GO:0000272">
    <property type="term" value="P:polysaccharide catabolic process"/>
    <property type="evidence" value="ECO:0007669"/>
    <property type="project" value="UniProtKB-KW"/>
</dbReference>